<dbReference type="SUPFAM" id="SSF56281">
    <property type="entry name" value="Metallo-hydrolase/oxidoreductase"/>
    <property type="match status" value="1"/>
</dbReference>
<dbReference type="STRING" id="1089553.Tph_c28130"/>
<dbReference type="Gene3D" id="3.60.15.10">
    <property type="entry name" value="Ribonuclease Z/Hydroxyacylglutathione hydrolase-like"/>
    <property type="match status" value="1"/>
</dbReference>
<sequence length="321" mass="36184">MGYSEKDNNKGTCGHGRKIAEALEILRRPENRLKVVDYSLPYGGGAISLIGIFDCDPERNLGDYQNMSYYLLTGDAEKSSAVIDPGLRDAGWIRDLLGIADCDVIFTHFHLDHWIGYEPFSSCRFYSSPLCKAVLTQMVGAERTGKSIFVEGRLNDYHRRPLPLRAANDAERFLPLRVEISPVTAENPYRNEALALEFFELPFGQTEGTLYGILQTEQIKILFAGDLFVNINGELKVEPHYAFKPKTMVIADVIVMLRTILGREPGAAVSTVEASHMKKIAIPDLIALGHGVIDFREYRPHINHLLEELEELIRINREHII</sequence>
<evidence type="ECO:0000313" key="3">
    <source>
        <dbReference type="Proteomes" id="UP000000467"/>
    </source>
</evidence>
<dbReference type="AlphaFoldDB" id="K4LJB7"/>
<reference evidence="2 3" key="1">
    <citation type="journal article" date="2012" name="BMC Genomics">
        <title>Genome-guided analysis of physiological and morphological traits of the fermentative acetate oxidizer Thermacetogenium phaeum.</title>
        <authorList>
            <person name="Oehler D."/>
            <person name="Poehlein A."/>
            <person name="Leimbach A."/>
            <person name="Muller N."/>
            <person name="Daniel R."/>
            <person name="Gottschalk G."/>
            <person name="Schink B."/>
        </authorList>
    </citation>
    <scope>NUCLEOTIDE SEQUENCE [LARGE SCALE GENOMIC DNA]</scope>
    <source>
        <strain evidence="3">ATCC BAA-254 / DSM 26808 / PB</strain>
    </source>
</reference>
<dbReference type="KEGG" id="tpz:Tph_c28130"/>
<evidence type="ECO:0000259" key="1">
    <source>
        <dbReference type="Pfam" id="PF00753"/>
    </source>
</evidence>
<accession>K4LJB7</accession>
<organism evidence="2 3">
    <name type="scientific">Thermacetogenium phaeum (strain ATCC BAA-254 / DSM 26808 / PB)</name>
    <dbReference type="NCBI Taxonomy" id="1089553"/>
    <lineage>
        <taxon>Bacteria</taxon>
        <taxon>Bacillati</taxon>
        <taxon>Bacillota</taxon>
        <taxon>Clostridia</taxon>
        <taxon>Thermoanaerobacterales</taxon>
        <taxon>Thermoanaerobacteraceae</taxon>
        <taxon>Thermacetogenium</taxon>
    </lineage>
</organism>
<dbReference type="HOGENOM" id="CLU_865820_0_0_9"/>
<evidence type="ECO:0000313" key="2">
    <source>
        <dbReference type="EMBL" id="AFV12978.1"/>
    </source>
</evidence>
<name>K4LJB7_THEPS</name>
<dbReference type="Proteomes" id="UP000000467">
    <property type="component" value="Chromosome"/>
</dbReference>
<keyword evidence="3" id="KW-1185">Reference proteome</keyword>
<dbReference type="CDD" id="cd06262">
    <property type="entry name" value="metallo-hydrolase-like_MBL-fold"/>
    <property type="match status" value="1"/>
</dbReference>
<dbReference type="EMBL" id="CP003732">
    <property type="protein sequence ID" value="AFV12978.1"/>
    <property type="molecule type" value="Genomic_DNA"/>
</dbReference>
<dbReference type="Pfam" id="PF00753">
    <property type="entry name" value="Lactamase_B"/>
    <property type="match status" value="1"/>
</dbReference>
<proteinExistence type="predicted"/>
<dbReference type="InterPro" id="IPR001279">
    <property type="entry name" value="Metallo-B-lactamas"/>
</dbReference>
<protein>
    <recommendedName>
        <fullName evidence="1">Metallo-beta-lactamase domain-containing protein</fullName>
    </recommendedName>
</protein>
<gene>
    <name evidence="2" type="ordered locus">Tph_c28130</name>
</gene>
<dbReference type="RefSeq" id="WP_015051837.1">
    <property type="nucleotide sequence ID" value="NC_018870.1"/>
</dbReference>
<dbReference type="OrthoDB" id="9761531at2"/>
<dbReference type="InterPro" id="IPR036866">
    <property type="entry name" value="RibonucZ/Hydroxyglut_hydro"/>
</dbReference>
<dbReference type="eggNOG" id="COG0491">
    <property type="taxonomic scope" value="Bacteria"/>
</dbReference>
<feature type="domain" description="Metallo-beta-lactamase" evidence="1">
    <location>
        <begin position="69"/>
        <end position="230"/>
    </location>
</feature>